<protein>
    <submittedName>
        <fullName evidence="2">Putative Fe(2+)-trafficking protein YggX</fullName>
    </submittedName>
</protein>
<dbReference type="OrthoDB" id="9804318at2"/>
<sequence length="93" mass="10319">MAEVACVTCGQTGEAITANLFLGKLESEIKSKVCVECWKKWEGMRVMVINEYQVNLGDESGRELVRKQMKAFLKLGEAVDSSKVAENYRPASS</sequence>
<dbReference type="PANTHER" id="PTHR36965">
    <property type="entry name" value="FE(2+)-TRAFFICKING PROTEIN-RELATED"/>
    <property type="match status" value="1"/>
</dbReference>
<evidence type="ECO:0000313" key="3">
    <source>
        <dbReference type="Proteomes" id="UP000199032"/>
    </source>
</evidence>
<dbReference type="STRING" id="1742972.COMA1_30166"/>
<dbReference type="EMBL" id="CZQA01000009">
    <property type="protein sequence ID" value="CUS36646.1"/>
    <property type="molecule type" value="Genomic_DNA"/>
</dbReference>
<keyword evidence="3" id="KW-1185">Reference proteome</keyword>
<reference evidence="2 3" key="1">
    <citation type="submission" date="2015-10" db="EMBL/GenBank/DDBJ databases">
        <authorList>
            <person name="Gilbert D.G."/>
        </authorList>
    </citation>
    <scope>NUCLEOTIDE SEQUENCE [LARGE SCALE GENOMIC DNA]</scope>
    <source>
        <strain evidence="2">COMA1</strain>
    </source>
</reference>
<evidence type="ECO:0000256" key="1">
    <source>
        <dbReference type="ARBA" id="ARBA00023004"/>
    </source>
</evidence>
<proteinExistence type="predicted"/>
<dbReference type="GO" id="GO:0005829">
    <property type="term" value="C:cytosol"/>
    <property type="evidence" value="ECO:0007669"/>
    <property type="project" value="TreeGrafter"/>
</dbReference>
<dbReference type="InterPro" id="IPR007457">
    <property type="entry name" value="Fe_traffick_prot_YggX"/>
</dbReference>
<dbReference type="AlphaFoldDB" id="A0A0S4LL58"/>
<dbReference type="GO" id="GO:0005506">
    <property type="term" value="F:iron ion binding"/>
    <property type="evidence" value="ECO:0007669"/>
    <property type="project" value="InterPro"/>
</dbReference>
<dbReference type="Gene3D" id="1.10.3880.10">
    <property type="entry name" value="Fe(II) trafficking protein YggX"/>
    <property type="match status" value="1"/>
</dbReference>
<dbReference type="PANTHER" id="PTHR36965:SF1">
    <property type="entry name" value="FE(2+)-TRAFFICKING PROTEIN-RELATED"/>
    <property type="match status" value="1"/>
</dbReference>
<organism evidence="2 3">
    <name type="scientific">Candidatus Nitrospira nitrosa</name>
    <dbReference type="NCBI Taxonomy" id="1742972"/>
    <lineage>
        <taxon>Bacteria</taxon>
        <taxon>Pseudomonadati</taxon>
        <taxon>Nitrospirota</taxon>
        <taxon>Nitrospiria</taxon>
        <taxon>Nitrospirales</taxon>
        <taxon>Nitrospiraceae</taxon>
        <taxon>Nitrospira</taxon>
    </lineage>
</organism>
<evidence type="ECO:0000313" key="2">
    <source>
        <dbReference type="EMBL" id="CUS36646.1"/>
    </source>
</evidence>
<gene>
    <name evidence="2" type="ORF">COMA1_30166</name>
</gene>
<accession>A0A0S4LL58</accession>
<dbReference type="Pfam" id="PF04362">
    <property type="entry name" value="Iron_traffic"/>
    <property type="match status" value="1"/>
</dbReference>
<dbReference type="RefSeq" id="WP_090749189.1">
    <property type="nucleotide sequence ID" value="NZ_CZQA01000009.1"/>
</dbReference>
<dbReference type="Proteomes" id="UP000199032">
    <property type="component" value="Unassembled WGS sequence"/>
</dbReference>
<dbReference type="GO" id="GO:0034599">
    <property type="term" value="P:cellular response to oxidative stress"/>
    <property type="evidence" value="ECO:0007669"/>
    <property type="project" value="TreeGrafter"/>
</dbReference>
<dbReference type="SUPFAM" id="SSF111148">
    <property type="entry name" value="YggX-like"/>
    <property type="match status" value="1"/>
</dbReference>
<name>A0A0S4LL58_9BACT</name>
<dbReference type="InterPro" id="IPR036766">
    <property type="entry name" value="Fe_traffick_prot_YggX_sf"/>
</dbReference>
<keyword evidence="1" id="KW-0408">Iron</keyword>